<evidence type="ECO:0000313" key="2">
    <source>
        <dbReference type="EMBL" id="QEX21830.1"/>
    </source>
</evidence>
<keyword evidence="1" id="KW-0472">Membrane</keyword>
<feature type="transmembrane region" description="Helical" evidence="1">
    <location>
        <begin position="27"/>
        <end position="47"/>
    </location>
</feature>
<keyword evidence="3" id="KW-1185">Reference proteome</keyword>
<evidence type="ECO:0000313" key="3">
    <source>
        <dbReference type="Proteomes" id="UP000325797"/>
    </source>
</evidence>
<dbReference type="PANTHER" id="PTHR36833:SF2">
    <property type="entry name" value="SLR0610 PROTEIN"/>
    <property type="match status" value="1"/>
</dbReference>
<dbReference type="EMBL" id="CP042582">
    <property type="protein sequence ID" value="QEX21830.1"/>
    <property type="molecule type" value="Genomic_DNA"/>
</dbReference>
<feature type="transmembrane region" description="Helical" evidence="1">
    <location>
        <begin position="145"/>
        <end position="163"/>
    </location>
</feature>
<dbReference type="AlphaFoldDB" id="A0A5J6MZU0"/>
<dbReference type="KEGG" id="hadh:FRZ61_17590"/>
<evidence type="ECO:0000256" key="1">
    <source>
        <dbReference type="SAM" id="Phobius"/>
    </source>
</evidence>
<dbReference type="RefSeq" id="WP_151116662.1">
    <property type="nucleotide sequence ID" value="NZ_CP042582.1"/>
</dbReference>
<keyword evidence="1" id="KW-1133">Transmembrane helix</keyword>
<name>A0A5J6MZU0_9PROT</name>
<dbReference type="Pfam" id="PF06182">
    <property type="entry name" value="ABC2_membrane_6"/>
    <property type="match status" value="1"/>
</dbReference>
<feature type="transmembrane region" description="Helical" evidence="1">
    <location>
        <begin position="115"/>
        <end position="133"/>
    </location>
</feature>
<proteinExistence type="predicted"/>
<dbReference type="InterPro" id="IPR010390">
    <property type="entry name" value="ABC-2_transporter-like"/>
</dbReference>
<organism evidence="2 3">
    <name type="scientific">Hypericibacter adhaerens</name>
    <dbReference type="NCBI Taxonomy" id="2602016"/>
    <lineage>
        <taxon>Bacteria</taxon>
        <taxon>Pseudomonadati</taxon>
        <taxon>Pseudomonadota</taxon>
        <taxon>Alphaproteobacteria</taxon>
        <taxon>Rhodospirillales</taxon>
        <taxon>Dongiaceae</taxon>
        <taxon>Hypericibacter</taxon>
    </lineage>
</organism>
<dbReference type="PANTHER" id="PTHR36833">
    <property type="entry name" value="SLR0610 PROTEIN-RELATED"/>
    <property type="match status" value="1"/>
</dbReference>
<protein>
    <submittedName>
        <fullName evidence="2">ABC transporter permease</fullName>
    </submittedName>
</protein>
<reference evidence="2 3" key="1">
    <citation type="submission" date="2019-08" db="EMBL/GenBank/DDBJ databases">
        <title>Hyperibacter terrae gen. nov., sp. nov. and Hyperibacter viscosus sp. nov., two new members in the family Rhodospirillaceae isolated from the rhizosphere of Hypericum perforatum.</title>
        <authorList>
            <person name="Noviana Z."/>
        </authorList>
    </citation>
    <scope>NUCLEOTIDE SEQUENCE [LARGE SCALE GENOMIC DNA]</scope>
    <source>
        <strain evidence="2 3">R5959</strain>
    </source>
</reference>
<dbReference type="Proteomes" id="UP000325797">
    <property type="component" value="Chromosome"/>
</dbReference>
<dbReference type="OrthoDB" id="9788195at2"/>
<feature type="transmembrane region" description="Helical" evidence="1">
    <location>
        <begin position="54"/>
        <end position="72"/>
    </location>
</feature>
<feature type="transmembrane region" description="Helical" evidence="1">
    <location>
        <begin position="228"/>
        <end position="252"/>
    </location>
</feature>
<gene>
    <name evidence="2" type="ORF">FRZ61_17590</name>
</gene>
<accession>A0A5J6MZU0</accession>
<feature type="transmembrane region" description="Helical" evidence="1">
    <location>
        <begin position="199"/>
        <end position="222"/>
    </location>
</feature>
<keyword evidence="1" id="KW-0812">Transmembrane</keyword>
<sequence length="261" mass="28184">MRRHLAILRVCVASSLQTEMEYRTSFVVNFVNSLLSLGASLLILYALFAQGRPLAGWSFTEVLVVLGTFTIADSMVDMLLRPSLGKVSEYVRQGSLDYLLLKPVNLQYLVSVRNWTFWGLPNLLLGIGLVLYGMSANGALGVANLALFAVMAMAGIAVIYALWATLAVLAFWFVQASQAQFLLYAALDAGRFPVGVYPVWLRLIFTFVAPIAFVTTVPAAAAVGRLDWGLALGGLVAAPVALAVSVLVWRLAIRSYTSASS</sequence>